<keyword evidence="2" id="KW-1185">Reference proteome</keyword>
<gene>
    <name evidence="1" type="ORF">MRB53_035496</name>
</gene>
<accession>A0ACC2K563</accession>
<organism evidence="1 2">
    <name type="scientific">Persea americana</name>
    <name type="common">Avocado</name>
    <dbReference type="NCBI Taxonomy" id="3435"/>
    <lineage>
        <taxon>Eukaryota</taxon>
        <taxon>Viridiplantae</taxon>
        <taxon>Streptophyta</taxon>
        <taxon>Embryophyta</taxon>
        <taxon>Tracheophyta</taxon>
        <taxon>Spermatophyta</taxon>
        <taxon>Magnoliopsida</taxon>
        <taxon>Magnoliidae</taxon>
        <taxon>Laurales</taxon>
        <taxon>Lauraceae</taxon>
        <taxon>Persea</taxon>
    </lineage>
</organism>
<proteinExistence type="predicted"/>
<dbReference type="Proteomes" id="UP001234297">
    <property type="component" value="Chromosome 12"/>
</dbReference>
<evidence type="ECO:0000313" key="2">
    <source>
        <dbReference type="Proteomes" id="UP001234297"/>
    </source>
</evidence>
<reference evidence="1 2" key="1">
    <citation type="journal article" date="2022" name="Hortic Res">
        <title>A haplotype resolved chromosomal level avocado genome allows analysis of novel avocado genes.</title>
        <authorList>
            <person name="Nath O."/>
            <person name="Fletcher S.J."/>
            <person name="Hayward A."/>
            <person name="Shaw L.M."/>
            <person name="Masouleh A.K."/>
            <person name="Furtado A."/>
            <person name="Henry R.J."/>
            <person name="Mitter N."/>
        </authorList>
    </citation>
    <scope>NUCLEOTIDE SEQUENCE [LARGE SCALE GENOMIC DNA]</scope>
    <source>
        <strain evidence="2">cv. Hass</strain>
    </source>
</reference>
<protein>
    <submittedName>
        <fullName evidence="1">Uncharacterized protein</fullName>
    </submittedName>
</protein>
<name>A0ACC2K563_PERAE</name>
<sequence length="115" mass="12211">MNVIDEACLQGRADSMYGEKTGSHSNTVQGTTLPKGVARANQALVEGLNNEDQPFAISEKSRMLKGDVESIDSYRGAPPGRQEVLPQGGFQQHRGSEGLNDGSCAAVEDSFDARG</sequence>
<comment type="caution">
    <text evidence="1">The sequence shown here is derived from an EMBL/GenBank/DDBJ whole genome shotgun (WGS) entry which is preliminary data.</text>
</comment>
<evidence type="ECO:0000313" key="1">
    <source>
        <dbReference type="EMBL" id="KAJ8616124.1"/>
    </source>
</evidence>
<dbReference type="EMBL" id="CM056820">
    <property type="protein sequence ID" value="KAJ8616124.1"/>
    <property type="molecule type" value="Genomic_DNA"/>
</dbReference>